<dbReference type="GO" id="GO:1990023">
    <property type="term" value="C:mitotic spindle midzone"/>
    <property type="evidence" value="ECO:0007669"/>
    <property type="project" value="TreeGrafter"/>
</dbReference>
<dbReference type="GO" id="GO:0051301">
    <property type="term" value="P:cell division"/>
    <property type="evidence" value="ECO:0007669"/>
    <property type="project" value="UniProtKB-KW"/>
</dbReference>
<evidence type="ECO:0000313" key="8">
    <source>
        <dbReference type="EMBL" id="THV03303.1"/>
    </source>
</evidence>
<dbReference type="Proteomes" id="UP000297245">
    <property type="component" value="Unassembled WGS sequence"/>
</dbReference>
<reference evidence="8 9" key="1">
    <citation type="journal article" date="2019" name="Nat. Ecol. Evol.">
        <title>Megaphylogeny resolves global patterns of mushroom evolution.</title>
        <authorList>
            <person name="Varga T."/>
            <person name="Krizsan K."/>
            <person name="Foldi C."/>
            <person name="Dima B."/>
            <person name="Sanchez-Garcia M."/>
            <person name="Sanchez-Ramirez S."/>
            <person name="Szollosi G.J."/>
            <person name="Szarkandi J.G."/>
            <person name="Papp V."/>
            <person name="Albert L."/>
            <person name="Andreopoulos W."/>
            <person name="Angelini C."/>
            <person name="Antonin V."/>
            <person name="Barry K.W."/>
            <person name="Bougher N.L."/>
            <person name="Buchanan P."/>
            <person name="Buyck B."/>
            <person name="Bense V."/>
            <person name="Catcheside P."/>
            <person name="Chovatia M."/>
            <person name="Cooper J."/>
            <person name="Damon W."/>
            <person name="Desjardin D."/>
            <person name="Finy P."/>
            <person name="Geml J."/>
            <person name="Haridas S."/>
            <person name="Hughes K."/>
            <person name="Justo A."/>
            <person name="Karasinski D."/>
            <person name="Kautmanova I."/>
            <person name="Kiss B."/>
            <person name="Kocsube S."/>
            <person name="Kotiranta H."/>
            <person name="LaButti K.M."/>
            <person name="Lechner B.E."/>
            <person name="Liimatainen K."/>
            <person name="Lipzen A."/>
            <person name="Lukacs Z."/>
            <person name="Mihaltcheva S."/>
            <person name="Morgado L.N."/>
            <person name="Niskanen T."/>
            <person name="Noordeloos M.E."/>
            <person name="Ohm R.A."/>
            <person name="Ortiz-Santana B."/>
            <person name="Ovrebo C."/>
            <person name="Racz N."/>
            <person name="Riley R."/>
            <person name="Savchenko A."/>
            <person name="Shiryaev A."/>
            <person name="Soop K."/>
            <person name="Spirin V."/>
            <person name="Szebenyi C."/>
            <person name="Tomsovsky M."/>
            <person name="Tulloss R.E."/>
            <person name="Uehling J."/>
            <person name="Grigoriev I.V."/>
            <person name="Vagvolgyi C."/>
            <person name="Papp T."/>
            <person name="Martin F.M."/>
            <person name="Miettinen O."/>
            <person name="Hibbett D.S."/>
            <person name="Nagy L.G."/>
        </authorList>
    </citation>
    <scope>NUCLEOTIDE SEQUENCE [LARGE SCALE GENOMIC DNA]</scope>
    <source>
        <strain evidence="8 9">CBS 962.96</strain>
    </source>
</reference>
<keyword evidence="4" id="KW-0493">Microtubule</keyword>
<keyword evidence="3" id="KW-0132">Cell division</keyword>
<feature type="region of interest" description="Disordered" evidence="6">
    <location>
        <begin position="839"/>
        <end position="884"/>
    </location>
</feature>
<feature type="compositionally biased region" description="Low complexity" evidence="6">
    <location>
        <begin position="363"/>
        <end position="378"/>
    </location>
</feature>
<feature type="compositionally biased region" description="Basic and acidic residues" evidence="6">
    <location>
        <begin position="1321"/>
        <end position="1332"/>
    </location>
</feature>
<evidence type="ECO:0000256" key="3">
    <source>
        <dbReference type="ARBA" id="ARBA00022618"/>
    </source>
</evidence>
<feature type="compositionally biased region" description="Polar residues" evidence="6">
    <location>
        <begin position="868"/>
        <end position="881"/>
    </location>
</feature>
<feature type="domain" description="TOG" evidence="7">
    <location>
        <begin position="392"/>
        <end position="637"/>
    </location>
</feature>
<feature type="region of interest" description="Disordered" evidence="6">
    <location>
        <begin position="666"/>
        <end position="823"/>
    </location>
</feature>
<dbReference type="SUPFAM" id="SSF48371">
    <property type="entry name" value="ARM repeat"/>
    <property type="match status" value="1"/>
</dbReference>
<dbReference type="GO" id="GO:0090307">
    <property type="term" value="P:mitotic spindle assembly"/>
    <property type="evidence" value="ECO:0007669"/>
    <property type="project" value="TreeGrafter"/>
</dbReference>
<dbReference type="Gene3D" id="1.25.10.10">
    <property type="entry name" value="Leucine-rich Repeat Variant"/>
    <property type="match status" value="2"/>
</dbReference>
<feature type="region of interest" description="Disordered" evidence="6">
    <location>
        <begin position="1311"/>
        <end position="1341"/>
    </location>
</feature>
<dbReference type="EMBL" id="ML179068">
    <property type="protein sequence ID" value="THV03303.1"/>
    <property type="molecule type" value="Genomic_DNA"/>
</dbReference>
<dbReference type="SMART" id="SM01349">
    <property type="entry name" value="TOG"/>
    <property type="match status" value="1"/>
</dbReference>
<comment type="subcellular location">
    <subcellularLocation>
        <location evidence="1">Cytoplasm</location>
        <location evidence="1">Cytoskeleton</location>
        <location evidence="1">Spindle</location>
    </subcellularLocation>
</comment>
<sequence>MQSGDSKFEALLNQCRSNDVDIKIDALHKLQAEAESGIEISDSDALINVLKACLRTSNQHLTTATLNVLPILLPLIISRPLHLSFQPRSGNGQSSVHSSTSSTSPSSMVDMFTLRQVLNAFLPTGGLFERLGDKERAQVKARETLILLGGYAFRSSASSSTLSTGSKISGKGPETPMAMYERFLRESGLGSKAWKVREQSILVLVHIRRQYHLFPIKPYLSQLVDCLEDTDAHVRDCARASVVEIFSGPAVTDAARADLKKEMTKKGVRKTIVEGVLAKLIGGGGAGGSGSGTDVGSNPQSREGSENGDSVAGGKKEYVPPSLALQSRKLSSASTTATTGAVAGNGMPRTVSQSSVPRPLSRAASAGATPATTPATPVAESFSDVSPVYIASIRDLEQEFAAFQKAYEGKETEHNWAAREQAITRVRGMIKGDVHQRYTDAFMACLKDGFMQWSLKALASLRTTVSTNTCSLYRELAVALGPALDPFSEMLLINLLKMAGFTKKITAQASQDSVTSLITYTSGSPRIFIPLLWQTLQDRNVQARTYGIAHLKAYLEMHSERSKHSIEASGGLETLEKALKKGLNDQNPTVKSASRTCFWVYNNVWQDRGQVILNSLDSMARKQLEKACPNPGQASSVATNPTPQKKTSVAAAIAASRAKAKAIANAPPTLRHQATSAAHIPSSAKRSSSPVQNLSKSTSSTSRPSSPLRVSVSPPAARPRHVSNGMSRTVSNPVISPSHSRARSGGSDSMSPPSPVTDSFTRRMSSSPLAHKAPPNSGSTIRKAMQTALPASPPPSGPTSPSRTSGIRPPSQPQPPARLSSLFLNGDDDSLLLAQAIPIPEDDSDSDGSVNLMSFSSPFEKRRPQLPPASNSQTRSLSPASDSKPVIGISNALSTDSVTALAQAGGQPVVEDALRARAEQAESAAERLLELVEPEDGEPHPTLPPSLLVGSTGANGHATPKIKKPSPVPLVRNAPPVTPMNRATMIMRQAAMFKDSPAHNGKPSSLVDVLQERKNETGWWLRRKSLLARRNPLDTTPRNPDEELQKYIAALEQGDVSTGTLQNMVHFCLENPVTDLMSPLSEIGYPASPSPFMSYNSMPSLQPDLWERNKNFDRFFDALLNQLVLLKDEQDIEFGLMIIWQMLESQSSHFEGRESDIFSLLLRIRYCNSFSVLEATNTIRDALTTRIEPLYGLTTMHVALRTFQAEPLPSPETEAIKASSYAFGLLALGKFTLRLPAEIAEEELPRIKSTLISALNDGKSLVVREAAAAAIIAAQLVLRDETHLFALLDGLADEKKNLLTYLFDKHGARGLSKSSGPSGIDKLEKEMRRLDTRTNTPPRQV</sequence>
<proteinExistence type="inferred from homology"/>
<dbReference type="GO" id="GO:0005815">
    <property type="term" value="C:microtubule organizing center"/>
    <property type="evidence" value="ECO:0007669"/>
    <property type="project" value="TreeGrafter"/>
</dbReference>
<dbReference type="GO" id="GO:0008017">
    <property type="term" value="F:microtubule binding"/>
    <property type="evidence" value="ECO:0007669"/>
    <property type="project" value="TreeGrafter"/>
</dbReference>
<comment type="similarity">
    <text evidence="2">Belongs to the CLASP family.</text>
</comment>
<keyword evidence="5" id="KW-0131">Cell cycle</keyword>
<dbReference type="GO" id="GO:0005876">
    <property type="term" value="C:spindle microtubule"/>
    <property type="evidence" value="ECO:0007669"/>
    <property type="project" value="TreeGrafter"/>
</dbReference>
<feature type="compositionally biased region" description="Polar residues" evidence="6">
    <location>
        <begin position="724"/>
        <end position="739"/>
    </location>
</feature>
<feature type="compositionally biased region" description="Polar residues" evidence="6">
    <location>
        <begin position="684"/>
        <end position="693"/>
    </location>
</feature>
<evidence type="ECO:0000313" key="9">
    <source>
        <dbReference type="Proteomes" id="UP000297245"/>
    </source>
</evidence>
<feature type="compositionally biased region" description="Polar residues" evidence="6">
    <location>
        <begin position="632"/>
        <end position="647"/>
    </location>
</feature>
<accession>A0A4S8MKE3</accession>
<keyword evidence="5" id="KW-0498">Mitosis</keyword>
<feature type="compositionally biased region" description="Polar residues" evidence="6">
    <location>
        <begin position="847"/>
        <end position="857"/>
    </location>
</feature>
<evidence type="ECO:0000256" key="5">
    <source>
        <dbReference type="ARBA" id="ARBA00022776"/>
    </source>
</evidence>
<organism evidence="8 9">
    <name type="scientific">Dendrothele bispora (strain CBS 962.96)</name>
    <dbReference type="NCBI Taxonomy" id="1314807"/>
    <lineage>
        <taxon>Eukaryota</taxon>
        <taxon>Fungi</taxon>
        <taxon>Dikarya</taxon>
        <taxon>Basidiomycota</taxon>
        <taxon>Agaricomycotina</taxon>
        <taxon>Agaricomycetes</taxon>
        <taxon>Agaricomycetidae</taxon>
        <taxon>Agaricales</taxon>
        <taxon>Agaricales incertae sedis</taxon>
        <taxon>Dendrothele</taxon>
    </lineage>
</organism>
<feature type="compositionally biased region" description="Polar residues" evidence="6">
    <location>
        <begin position="756"/>
        <end position="768"/>
    </location>
</feature>
<dbReference type="Pfam" id="PF12348">
    <property type="entry name" value="CLASP_N"/>
    <property type="match status" value="1"/>
</dbReference>
<evidence type="ECO:0000256" key="2">
    <source>
        <dbReference type="ARBA" id="ARBA00009549"/>
    </source>
</evidence>
<feature type="compositionally biased region" description="Low complexity" evidence="6">
    <location>
        <begin position="331"/>
        <end position="346"/>
    </location>
</feature>
<protein>
    <recommendedName>
        <fullName evidence="7">TOG domain-containing protein</fullName>
    </recommendedName>
</protein>
<dbReference type="InterPro" id="IPR011989">
    <property type="entry name" value="ARM-like"/>
</dbReference>
<feature type="region of interest" description="Disordered" evidence="6">
    <location>
        <begin position="286"/>
        <end position="378"/>
    </location>
</feature>
<evidence type="ECO:0000259" key="7">
    <source>
        <dbReference type="SMART" id="SM01349"/>
    </source>
</evidence>
<feature type="region of interest" description="Disordered" evidence="6">
    <location>
        <begin position="624"/>
        <end position="649"/>
    </location>
</feature>
<feature type="compositionally biased region" description="Low complexity" evidence="6">
    <location>
        <begin position="694"/>
        <end position="715"/>
    </location>
</feature>
<evidence type="ECO:0000256" key="1">
    <source>
        <dbReference type="ARBA" id="ARBA00004186"/>
    </source>
</evidence>
<dbReference type="PANTHER" id="PTHR21567:SF9">
    <property type="entry name" value="CLIP-ASSOCIATING PROTEIN"/>
    <property type="match status" value="1"/>
</dbReference>
<feature type="region of interest" description="Disordered" evidence="6">
    <location>
        <begin position="934"/>
        <end position="976"/>
    </location>
</feature>
<dbReference type="InterPro" id="IPR034085">
    <property type="entry name" value="TOG"/>
</dbReference>
<evidence type="ECO:0000256" key="6">
    <source>
        <dbReference type="SAM" id="MobiDB-lite"/>
    </source>
</evidence>
<dbReference type="InterPro" id="IPR024395">
    <property type="entry name" value="CLASP_N_dom"/>
</dbReference>
<dbReference type="OrthoDB" id="46159at2759"/>
<dbReference type="GO" id="GO:0005881">
    <property type="term" value="C:cytoplasmic microtubule"/>
    <property type="evidence" value="ECO:0007669"/>
    <property type="project" value="TreeGrafter"/>
</dbReference>
<dbReference type="InterPro" id="IPR016024">
    <property type="entry name" value="ARM-type_fold"/>
</dbReference>
<gene>
    <name evidence="8" type="ORF">K435DRAFT_651641</name>
</gene>
<name>A0A4S8MKE3_DENBC</name>
<keyword evidence="9" id="KW-1185">Reference proteome</keyword>
<evidence type="ECO:0000256" key="4">
    <source>
        <dbReference type="ARBA" id="ARBA00022701"/>
    </source>
</evidence>
<dbReference type="PANTHER" id="PTHR21567">
    <property type="entry name" value="CLASP"/>
    <property type="match status" value="1"/>
</dbReference>